<evidence type="ECO:0000313" key="1">
    <source>
        <dbReference type="EMBL" id="PIV71274.1"/>
    </source>
</evidence>
<accession>A0A2M7EL23</accession>
<dbReference type="Proteomes" id="UP000228762">
    <property type="component" value="Unassembled WGS sequence"/>
</dbReference>
<organism evidence="1 2">
    <name type="scientific">Candidatus Roizmanbacteria bacterium CG17_big_fil_post_rev_8_21_14_2_50_39_7</name>
    <dbReference type="NCBI Taxonomy" id="1974858"/>
    <lineage>
        <taxon>Bacteria</taxon>
        <taxon>Candidatus Roizmaniibacteriota</taxon>
    </lineage>
</organism>
<evidence type="ECO:0000313" key="2">
    <source>
        <dbReference type="Proteomes" id="UP000228762"/>
    </source>
</evidence>
<dbReference type="AlphaFoldDB" id="A0A2M7EL23"/>
<feature type="non-terminal residue" evidence="1">
    <location>
        <position position="1"/>
    </location>
</feature>
<comment type="caution">
    <text evidence="1">The sequence shown here is derived from an EMBL/GenBank/DDBJ whole genome shotgun (WGS) entry which is preliminary data.</text>
</comment>
<protein>
    <submittedName>
        <fullName evidence="1">Uncharacterized protein</fullName>
    </submittedName>
</protein>
<dbReference type="EMBL" id="PFEV01000019">
    <property type="protein sequence ID" value="PIV71274.1"/>
    <property type="molecule type" value="Genomic_DNA"/>
</dbReference>
<reference evidence="2" key="1">
    <citation type="submission" date="2017-09" db="EMBL/GenBank/DDBJ databases">
        <title>Depth-based differentiation of microbial function through sediment-hosted aquifers and enrichment of novel symbionts in the deep terrestrial subsurface.</title>
        <authorList>
            <person name="Probst A.J."/>
            <person name="Ladd B."/>
            <person name="Jarett J.K."/>
            <person name="Geller-Mcgrath D.E."/>
            <person name="Sieber C.M.K."/>
            <person name="Emerson J.B."/>
            <person name="Anantharaman K."/>
            <person name="Thomas B.C."/>
            <person name="Malmstrom R."/>
            <person name="Stieglmeier M."/>
            <person name="Klingl A."/>
            <person name="Woyke T."/>
            <person name="Ryan C.M."/>
            <person name="Banfield J.F."/>
        </authorList>
    </citation>
    <scope>NUCLEOTIDE SEQUENCE [LARGE SCALE GENOMIC DNA]</scope>
</reference>
<proteinExistence type="predicted"/>
<sequence length="344" mass="37908">LTDPRHFEKNQTDKLLSGLEKETYLSDTHNDVSPLTAINILADKQEGYLRKGESWQFAKVGLEVNPAAQKIAFKLHALQELLEPFSTGDAREYEDKLADILTKHILDNATQFGAIASLIGPSRFSVRWIDFLEGGENPKQHAWIKDVLESKFLSQKKQMIPEILLNIAFAESKITPGTIIQLLEKKTFRSTEKVPPLKAGDVADPHKHTNKTELYLPLMGAGSLKVQFNGTGPIHTFAPNPNVIANLDLTKIGAKTGGDKVPTLVYDGKEYRPETPDGNIINMSLEDGGVAQFIVVKPGDIHDFVNTGISPASVYALTLGFAQDTTKSIDGDFITHQFNKNASF</sequence>
<gene>
    <name evidence="1" type="ORF">COW57_00490</name>
</gene>
<name>A0A2M7EL23_9BACT</name>